<dbReference type="EMBL" id="KZ678130">
    <property type="protein sequence ID" value="PSN72542.1"/>
    <property type="molecule type" value="Genomic_DNA"/>
</dbReference>
<evidence type="ECO:0000313" key="1">
    <source>
        <dbReference type="EMBL" id="PSN72542.1"/>
    </source>
</evidence>
<name>A0A2T2P4G1_CORCC</name>
<dbReference type="Proteomes" id="UP000240883">
    <property type="component" value="Unassembled WGS sequence"/>
</dbReference>
<protein>
    <submittedName>
        <fullName evidence="1">Uncharacterized protein</fullName>
    </submittedName>
</protein>
<dbReference type="OrthoDB" id="10624144at2759"/>
<evidence type="ECO:0000313" key="2">
    <source>
        <dbReference type="Proteomes" id="UP000240883"/>
    </source>
</evidence>
<keyword evidence="2" id="KW-1185">Reference proteome</keyword>
<sequence>MADVQPARVLASMPASTPASDQGLCGWRCHTKMRATNAIWCSTQPSTWFQAPSPCVYCDSGHARTRFSAPGTPCCTKRFQQCWRLTSTRLPSRQRVEFRGEWGLNILQLESHRTQLARGRLGRPGSRPETFGRHVALRHCNRSVARAATTTAVHRVWSFHGRTASRAHCNAWPLTLSPPRCVRHPVHMYLARSGS</sequence>
<reference evidence="1 2" key="1">
    <citation type="journal article" date="2018" name="Front. Microbiol.">
        <title>Genome-Wide Analysis of Corynespora cassiicola Leaf Fall Disease Putative Effectors.</title>
        <authorList>
            <person name="Lopez D."/>
            <person name="Ribeiro S."/>
            <person name="Label P."/>
            <person name="Fumanal B."/>
            <person name="Venisse J.S."/>
            <person name="Kohler A."/>
            <person name="de Oliveira R.R."/>
            <person name="Labutti K."/>
            <person name="Lipzen A."/>
            <person name="Lail K."/>
            <person name="Bauer D."/>
            <person name="Ohm R.A."/>
            <person name="Barry K.W."/>
            <person name="Spatafora J."/>
            <person name="Grigoriev I.V."/>
            <person name="Martin F.M."/>
            <person name="Pujade-Renaud V."/>
        </authorList>
    </citation>
    <scope>NUCLEOTIDE SEQUENCE [LARGE SCALE GENOMIC DNA]</scope>
    <source>
        <strain evidence="1 2">Philippines</strain>
    </source>
</reference>
<dbReference type="AlphaFoldDB" id="A0A2T2P4G1"/>
<organism evidence="1 2">
    <name type="scientific">Corynespora cassiicola Philippines</name>
    <dbReference type="NCBI Taxonomy" id="1448308"/>
    <lineage>
        <taxon>Eukaryota</taxon>
        <taxon>Fungi</taxon>
        <taxon>Dikarya</taxon>
        <taxon>Ascomycota</taxon>
        <taxon>Pezizomycotina</taxon>
        <taxon>Dothideomycetes</taxon>
        <taxon>Pleosporomycetidae</taxon>
        <taxon>Pleosporales</taxon>
        <taxon>Corynesporascaceae</taxon>
        <taxon>Corynespora</taxon>
    </lineage>
</organism>
<accession>A0A2T2P4G1</accession>
<gene>
    <name evidence="1" type="ORF">BS50DRAFT_254087</name>
</gene>
<proteinExistence type="predicted"/>